<evidence type="ECO:0000313" key="8">
    <source>
        <dbReference type="Proteomes" id="UP000447355"/>
    </source>
</evidence>
<organism evidence="7 8">
    <name type="scientific">Duganella vulcania</name>
    <dbReference type="NCBI Taxonomy" id="2692166"/>
    <lineage>
        <taxon>Bacteria</taxon>
        <taxon>Pseudomonadati</taxon>
        <taxon>Pseudomonadota</taxon>
        <taxon>Betaproteobacteria</taxon>
        <taxon>Burkholderiales</taxon>
        <taxon>Oxalobacteraceae</taxon>
        <taxon>Telluria group</taxon>
        <taxon>Duganella</taxon>
    </lineage>
</organism>
<evidence type="ECO:0000256" key="5">
    <source>
        <dbReference type="SAM" id="Phobius"/>
    </source>
</evidence>
<dbReference type="GO" id="GO:0016020">
    <property type="term" value="C:membrane"/>
    <property type="evidence" value="ECO:0007669"/>
    <property type="project" value="UniProtKB-SubCell"/>
</dbReference>
<gene>
    <name evidence="7" type="ORF">GTP90_31535</name>
</gene>
<dbReference type="GO" id="GO:0006417">
    <property type="term" value="P:regulation of translation"/>
    <property type="evidence" value="ECO:0007669"/>
    <property type="project" value="TreeGrafter"/>
</dbReference>
<dbReference type="InterPro" id="IPR041916">
    <property type="entry name" value="Anti_sigma_zinc_sf"/>
</dbReference>
<dbReference type="GO" id="GO:0016989">
    <property type="term" value="F:sigma factor antagonist activity"/>
    <property type="evidence" value="ECO:0007669"/>
    <property type="project" value="TreeGrafter"/>
</dbReference>
<dbReference type="PANTHER" id="PTHR37461:SF1">
    <property type="entry name" value="ANTI-SIGMA-K FACTOR RSKA"/>
    <property type="match status" value="1"/>
</dbReference>
<proteinExistence type="predicted"/>
<feature type="transmembrane region" description="Helical" evidence="5">
    <location>
        <begin position="94"/>
        <end position="117"/>
    </location>
</feature>
<keyword evidence="2 5" id="KW-0812">Transmembrane</keyword>
<dbReference type="InterPro" id="IPR027383">
    <property type="entry name" value="Znf_put"/>
</dbReference>
<sequence length="266" mass="29383">MESKHSQEKLSAYLDAELDAAGRAQVEAHLAGCGECVEALAQLEALRGRVAAEAQRHAAPEYLKHRIHAALRAEPADTPAPRTPPRTSSRVWPWAWINLGLAGAMTAAFAVTLTLYLRQPNADERIEQELVASHFRSLMPDHLADVASTDQHTVKPWFAGKLDYSPPVYDLAAQGYALIGGRLDYLQQRPVAALAYRHRLHIVNLYIWPDASGHASTPQAGMRQGFHLLRWTQDGMRYSAVSDINPQDLAQFAALLRQKVAQADAQ</sequence>
<keyword evidence="4 5" id="KW-0472">Membrane</keyword>
<dbReference type="Pfam" id="PF13490">
    <property type="entry name" value="zf-HC2"/>
    <property type="match status" value="1"/>
</dbReference>
<evidence type="ECO:0000313" key="7">
    <source>
        <dbReference type="EMBL" id="MYM98390.1"/>
    </source>
</evidence>
<feature type="domain" description="Putative zinc-finger" evidence="6">
    <location>
        <begin position="7"/>
        <end position="36"/>
    </location>
</feature>
<comment type="caution">
    <text evidence="7">The sequence shown here is derived from an EMBL/GenBank/DDBJ whole genome shotgun (WGS) entry which is preliminary data.</text>
</comment>
<dbReference type="Proteomes" id="UP000447355">
    <property type="component" value="Unassembled WGS sequence"/>
</dbReference>
<reference evidence="7" key="1">
    <citation type="submission" date="2019-12" db="EMBL/GenBank/DDBJ databases">
        <title>Novel species isolated from a subtropical stream in China.</title>
        <authorList>
            <person name="Lu H."/>
        </authorList>
    </citation>
    <scope>NUCLEOTIDE SEQUENCE [LARGE SCALE GENOMIC DNA]</scope>
    <source>
        <strain evidence="7">FT81W</strain>
    </source>
</reference>
<protein>
    <submittedName>
        <fullName evidence="7">Anti-sigma factor</fullName>
    </submittedName>
</protein>
<dbReference type="AlphaFoldDB" id="A0A845GYF1"/>
<evidence type="ECO:0000256" key="4">
    <source>
        <dbReference type="ARBA" id="ARBA00023136"/>
    </source>
</evidence>
<dbReference type="EMBL" id="WWCX01000117">
    <property type="protein sequence ID" value="MYM98390.1"/>
    <property type="molecule type" value="Genomic_DNA"/>
</dbReference>
<keyword evidence="3 5" id="KW-1133">Transmembrane helix</keyword>
<name>A0A845GYF1_9BURK</name>
<dbReference type="PANTHER" id="PTHR37461">
    <property type="entry name" value="ANTI-SIGMA-K FACTOR RSKA"/>
    <property type="match status" value="1"/>
</dbReference>
<dbReference type="RefSeq" id="WP_161087219.1">
    <property type="nucleotide sequence ID" value="NZ_WWCX01000117.1"/>
</dbReference>
<dbReference type="InterPro" id="IPR051474">
    <property type="entry name" value="Anti-sigma-K/W_factor"/>
</dbReference>
<evidence type="ECO:0000256" key="3">
    <source>
        <dbReference type="ARBA" id="ARBA00022989"/>
    </source>
</evidence>
<evidence type="ECO:0000259" key="6">
    <source>
        <dbReference type="Pfam" id="PF13490"/>
    </source>
</evidence>
<dbReference type="Gene3D" id="1.10.10.1320">
    <property type="entry name" value="Anti-sigma factor, zinc-finger domain"/>
    <property type="match status" value="1"/>
</dbReference>
<comment type="subcellular location">
    <subcellularLocation>
        <location evidence="1">Membrane</location>
        <topology evidence="1">Single-pass membrane protein</topology>
    </subcellularLocation>
</comment>
<accession>A0A845GYF1</accession>
<evidence type="ECO:0000256" key="1">
    <source>
        <dbReference type="ARBA" id="ARBA00004167"/>
    </source>
</evidence>
<evidence type="ECO:0000256" key="2">
    <source>
        <dbReference type="ARBA" id="ARBA00022692"/>
    </source>
</evidence>